<dbReference type="SUPFAM" id="SSF55447">
    <property type="entry name" value="CO dehydrogenase flavoprotein C-terminal domain-like"/>
    <property type="match status" value="1"/>
</dbReference>
<evidence type="ECO:0000256" key="3">
    <source>
        <dbReference type="ARBA" id="ARBA00023002"/>
    </source>
</evidence>
<protein>
    <submittedName>
        <fullName evidence="5">Caffeine dehydrogenase subunit beta</fullName>
        <ecNumber evidence="5">1.17.5.2</ecNumber>
    </submittedName>
</protein>
<dbReference type="OrthoDB" id="9793944at2"/>
<sequence length="284" mass="30092">MKPAAFDYHRPTDVVAALALLDAHGADGKVLAGGQSLVAAMNFRLARPGVLIDVNRIAELDYLRVEGGHLRVGALTRHAAFHRPVVDGPLGTLLSRVVEHVAHYPIRQRGTFAGSLAHADPASEWCLTATVLDAEISVRSLRGARSIPASAFFKGTFTTALEPDELITEIRLPLLDAGWRGGFSEFSRRAGDFALAMALAVLRVESGVIRAARLGIGGVADRAIRLHAVEAALVGREATESIFRAAGAEASRAVEPSADIHASSEYRRDLIAAMVARALAEAAA</sequence>
<keyword evidence="1" id="KW-0285">Flavoprotein</keyword>
<proteinExistence type="predicted"/>
<dbReference type="InterPro" id="IPR016166">
    <property type="entry name" value="FAD-bd_PCMH"/>
</dbReference>
<dbReference type="Pfam" id="PF00941">
    <property type="entry name" value="FAD_binding_5"/>
    <property type="match status" value="1"/>
</dbReference>
<dbReference type="Gene3D" id="3.30.390.50">
    <property type="entry name" value="CO dehydrogenase flavoprotein, C-terminal domain"/>
    <property type="match status" value="1"/>
</dbReference>
<keyword evidence="2" id="KW-0274">FAD</keyword>
<dbReference type="InterPro" id="IPR036318">
    <property type="entry name" value="FAD-bd_PCMH-like_sf"/>
</dbReference>
<dbReference type="Pfam" id="PF03450">
    <property type="entry name" value="CO_deh_flav_C"/>
    <property type="match status" value="1"/>
</dbReference>
<gene>
    <name evidence="5" type="primary">cdhB_1</name>
    <name evidence="5" type="ORF">MET9862_00375</name>
</gene>
<keyword evidence="6" id="KW-1185">Reference proteome</keyword>
<dbReference type="Gene3D" id="3.30.43.10">
    <property type="entry name" value="Uridine Diphospho-n-acetylenolpyruvylglucosamine Reductase, domain 2"/>
    <property type="match status" value="1"/>
</dbReference>
<dbReference type="SMART" id="SM01092">
    <property type="entry name" value="CO_deh_flav_C"/>
    <property type="match status" value="1"/>
</dbReference>
<accession>A0A509E6A5</accession>
<dbReference type="InterPro" id="IPR016167">
    <property type="entry name" value="FAD-bd_PCMH_sub1"/>
</dbReference>
<dbReference type="GO" id="GO:0071949">
    <property type="term" value="F:FAD binding"/>
    <property type="evidence" value="ECO:0007669"/>
    <property type="project" value="InterPro"/>
</dbReference>
<dbReference type="PANTHER" id="PTHR42659">
    <property type="entry name" value="XANTHINE DEHYDROGENASE SUBUNIT C-RELATED"/>
    <property type="match status" value="1"/>
</dbReference>
<dbReference type="InterPro" id="IPR036683">
    <property type="entry name" value="CO_DH_flav_C_dom_sf"/>
</dbReference>
<reference evidence="5 6" key="1">
    <citation type="submission" date="2019-06" db="EMBL/GenBank/DDBJ databases">
        <authorList>
            <person name="Rodrigo-Torres L."/>
            <person name="Arahal R. D."/>
            <person name="Lucena T."/>
        </authorList>
    </citation>
    <scope>NUCLEOTIDE SEQUENCE [LARGE SCALE GENOMIC DNA]</scope>
    <source>
        <strain evidence="5 6">SB0023/3</strain>
    </source>
</reference>
<evidence type="ECO:0000313" key="5">
    <source>
        <dbReference type="EMBL" id="VUD69816.1"/>
    </source>
</evidence>
<dbReference type="Proteomes" id="UP000410984">
    <property type="component" value="Unassembled WGS sequence"/>
</dbReference>
<name>A0A509E6A5_9HYPH</name>
<dbReference type="PANTHER" id="PTHR42659:SF2">
    <property type="entry name" value="XANTHINE DEHYDROGENASE SUBUNIT C-RELATED"/>
    <property type="match status" value="1"/>
</dbReference>
<dbReference type="EMBL" id="CABFPH010000003">
    <property type="protein sequence ID" value="VUD69816.1"/>
    <property type="molecule type" value="Genomic_DNA"/>
</dbReference>
<dbReference type="InterPro" id="IPR051312">
    <property type="entry name" value="Diverse_Substr_Oxidored"/>
</dbReference>
<dbReference type="RefSeq" id="WP_142581412.1">
    <property type="nucleotide sequence ID" value="NZ_CABFPH010000003.1"/>
</dbReference>
<evidence type="ECO:0000259" key="4">
    <source>
        <dbReference type="PROSITE" id="PS51387"/>
    </source>
</evidence>
<dbReference type="GO" id="GO:0034875">
    <property type="term" value="F:caffeine oxidase activity"/>
    <property type="evidence" value="ECO:0007669"/>
    <property type="project" value="UniProtKB-EC"/>
</dbReference>
<keyword evidence="3 5" id="KW-0560">Oxidoreductase</keyword>
<evidence type="ECO:0000256" key="1">
    <source>
        <dbReference type="ARBA" id="ARBA00022630"/>
    </source>
</evidence>
<dbReference type="SUPFAM" id="SSF56176">
    <property type="entry name" value="FAD-binding/transporter-associated domain-like"/>
    <property type="match status" value="1"/>
</dbReference>
<feature type="domain" description="FAD-binding PCMH-type" evidence="4">
    <location>
        <begin position="1"/>
        <end position="177"/>
    </location>
</feature>
<dbReference type="InterPro" id="IPR016169">
    <property type="entry name" value="FAD-bd_PCMH_sub2"/>
</dbReference>
<dbReference type="EC" id="1.17.5.2" evidence="5"/>
<evidence type="ECO:0000256" key="2">
    <source>
        <dbReference type="ARBA" id="ARBA00022827"/>
    </source>
</evidence>
<dbReference type="InterPro" id="IPR005107">
    <property type="entry name" value="CO_DH_flav_C"/>
</dbReference>
<dbReference type="Gene3D" id="3.30.465.10">
    <property type="match status" value="1"/>
</dbReference>
<dbReference type="InterPro" id="IPR002346">
    <property type="entry name" value="Mopterin_DH_FAD-bd"/>
</dbReference>
<dbReference type="AlphaFoldDB" id="A0A509E6A5"/>
<organism evidence="5 6">
    <name type="scientific">Methylobacterium symbioticum</name>
    <dbReference type="NCBI Taxonomy" id="2584084"/>
    <lineage>
        <taxon>Bacteria</taxon>
        <taxon>Pseudomonadati</taxon>
        <taxon>Pseudomonadota</taxon>
        <taxon>Alphaproteobacteria</taxon>
        <taxon>Hyphomicrobiales</taxon>
        <taxon>Methylobacteriaceae</taxon>
        <taxon>Methylobacterium</taxon>
    </lineage>
</organism>
<dbReference type="PROSITE" id="PS51387">
    <property type="entry name" value="FAD_PCMH"/>
    <property type="match status" value="1"/>
</dbReference>
<evidence type="ECO:0000313" key="6">
    <source>
        <dbReference type="Proteomes" id="UP000410984"/>
    </source>
</evidence>